<dbReference type="EMBL" id="GFDF01002418">
    <property type="protein sequence ID" value="JAV11666.1"/>
    <property type="molecule type" value="Transcribed_RNA"/>
</dbReference>
<dbReference type="SUPFAM" id="SSF56801">
    <property type="entry name" value="Acetyl-CoA synthetase-like"/>
    <property type="match status" value="1"/>
</dbReference>
<dbReference type="Gene3D" id="2.30.38.10">
    <property type="entry name" value="Luciferase, Domain 3"/>
    <property type="match status" value="1"/>
</dbReference>
<dbReference type="Pfam" id="PF00501">
    <property type="entry name" value="AMP-binding"/>
    <property type="match status" value="1"/>
</dbReference>
<dbReference type="AlphaFoldDB" id="A0A1L8DZ07"/>
<dbReference type="PANTHER" id="PTHR24096:SF423">
    <property type="entry name" value="GM05240P"/>
    <property type="match status" value="1"/>
</dbReference>
<evidence type="ECO:0000256" key="10">
    <source>
        <dbReference type="ARBA" id="ARBA00023140"/>
    </source>
</evidence>
<keyword evidence="6" id="KW-0067">ATP-binding</keyword>
<dbReference type="PROSITE" id="PS00455">
    <property type="entry name" value="AMP_BINDING"/>
    <property type="match status" value="1"/>
</dbReference>
<sequence length="547" mass="60649">MSQENFVIYGQPCLIDYTDNKTLGEFVLKSLKANGNGCAIIDGVTGESITYDRLLDRALTLVKYLQGKGIGIGDTIGLCCENRIEFPIVVFATIFCGASLSTINPRYVNREIKHVVDLVTPKIIFVTSSTTKSILEVCKDASFVREIIEIGQSSSIQAAAGIQRLNDILLNDPMYKMDEKELKLQVFDKTQNEAFILMSSGTTGLPKGVVLTDLNILESLAFAEETRRSMYTVTNAVSLGILPWFHTYGLMTLIGLITKGVKFVCLPRFEEKTFLNALQTYKITHASLVPPLMVFLAKNPNVLKYDLSNLRELYYGAAPLGKETEIEVKQRIPNLTKVQQGYGLTEATLTVLGIRDLAPIGGSVGKVTAKTWCKVLDVETGEILGPNKSGELCFKGPSIMKGYYRNTQATKETIKDGWLHTGDIGYYDENLNFYIVDRLKELIKYNGFQVAPAELEALLLTHPAVKDAAVIGQPNVQTGELPTGFVVLKDNYEASEEEITNFIADRVSNPKKLRGGIYFVKEIPKNPSGKILRRILREMIVEPKSKL</sequence>
<evidence type="ECO:0000259" key="14">
    <source>
        <dbReference type="Pfam" id="PF00501"/>
    </source>
</evidence>
<evidence type="ECO:0000256" key="7">
    <source>
        <dbReference type="ARBA" id="ARBA00022842"/>
    </source>
</evidence>
<dbReference type="GO" id="GO:0005777">
    <property type="term" value="C:peroxisome"/>
    <property type="evidence" value="ECO:0007669"/>
    <property type="project" value="UniProtKB-SubCell"/>
</dbReference>
<organism evidence="16">
    <name type="scientific">Nyssomyia neivai</name>
    <dbReference type="NCBI Taxonomy" id="330878"/>
    <lineage>
        <taxon>Eukaryota</taxon>
        <taxon>Metazoa</taxon>
        <taxon>Ecdysozoa</taxon>
        <taxon>Arthropoda</taxon>
        <taxon>Hexapoda</taxon>
        <taxon>Insecta</taxon>
        <taxon>Pterygota</taxon>
        <taxon>Neoptera</taxon>
        <taxon>Endopterygota</taxon>
        <taxon>Diptera</taxon>
        <taxon>Nematocera</taxon>
        <taxon>Psychodoidea</taxon>
        <taxon>Psychodidae</taxon>
        <taxon>Nyssomyia</taxon>
    </lineage>
</organism>
<evidence type="ECO:0000256" key="1">
    <source>
        <dbReference type="ARBA" id="ARBA00001946"/>
    </source>
</evidence>
<evidence type="ECO:0000256" key="13">
    <source>
        <dbReference type="ARBA" id="ARBA00048497"/>
    </source>
</evidence>
<feature type="domain" description="AMP-binding enzyme C-terminal" evidence="15">
    <location>
        <begin position="454"/>
        <end position="530"/>
    </location>
</feature>
<dbReference type="GO" id="GO:0005524">
    <property type="term" value="F:ATP binding"/>
    <property type="evidence" value="ECO:0007669"/>
    <property type="project" value="UniProtKB-KW"/>
</dbReference>
<protein>
    <recommendedName>
        <fullName evidence="5">Luciferin 4-monooxygenase</fullName>
        <ecNumber evidence="4">1.13.12.7</ecNumber>
    </recommendedName>
</protein>
<evidence type="ECO:0000256" key="2">
    <source>
        <dbReference type="ARBA" id="ARBA00004275"/>
    </source>
</evidence>
<evidence type="ECO:0000256" key="5">
    <source>
        <dbReference type="ARBA" id="ARBA00019043"/>
    </source>
</evidence>
<comment type="cofactor">
    <cofactor evidence="1">
        <name>Mg(2+)</name>
        <dbReference type="ChEBI" id="CHEBI:18420"/>
    </cofactor>
</comment>
<dbReference type="Gene3D" id="3.30.300.30">
    <property type="match status" value="1"/>
</dbReference>
<keyword evidence="9" id="KW-0503">Monooxygenase</keyword>
<accession>A0A1L8DZ07</accession>
<evidence type="ECO:0000259" key="15">
    <source>
        <dbReference type="Pfam" id="PF13193"/>
    </source>
</evidence>
<comment type="catalytic activity">
    <reaction evidence="13">
        <text>firefly D-luciferin + ATP + O2 = firefly oxyluciferin + hnu + AMP + CO2 + diphosphate</text>
        <dbReference type="Rhea" id="RHEA:10732"/>
        <dbReference type="ChEBI" id="CHEBI:15379"/>
        <dbReference type="ChEBI" id="CHEBI:16526"/>
        <dbReference type="ChEBI" id="CHEBI:16792"/>
        <dbReference type="ChEBI" id="CHEBI:30212"/>
        <dbReference type="ChEBI" id="CHEBI:30616"/>
        <dbReference type="ChEBI" id="CHEBI:33019"/>
        <dbReference type="ChEBI" id="CHEBI:58038"/>
        <dbReference type="ChEBI" id="CHEBI:456215"/>
        <dbReference type="EC" id="1.13.12.7"/>
    </reaction>
</comment>
<evidence type="ECO:0000256" key="9">
    <source>
        <dbReference type="ARBA" id="ARBA00023033"/>
    </source>
</evidence>
<comment type="similarity">
    <text evidence="3">Belongs to the ATP-dependent AMP-binding enzyme family.</text>
</comment>
<dbReference type="InterPro" id="IPR045851">
    <property type="entry name" value="AMP-bd_C_sf"/>
</dbReference>
<dbReference type="Pfam" id="PF13193">
    <property type="entry name" value="AMP-binding_C"/>
    <property type="match status" value="1"/>
</dbReference>
<name>A0A1L8DZ07_9DIPT</name>
<dbReference type="PANTHER" id="PTHR24096">
    <property type="entry name" value="LONG-CHAIN-FATTY-ACID--COA LIGASE"/>
    <property type="match status" value="1"/>
</dbReference>
<evidence type="ECO:0000256" key="3">
    <source>
        <dbReference type="ARBA" id="ARBA00006432"/>
    </source>
</evidence>
<feature type="domain" description="AMP-dependent synthetase/ligase" evidence="14">
    <location>
        <begin position="38"/>
        <end position="404"/>
    </location>
</feature>
<dbReference type="CDD" id="cd05911">
    <property type="entry name" value="Firefly_Luc_like"/>
    <property type="match status" value="1"/>
</dbReference>
<dbReference type="Gene3D" id="3.40.50.980">
    <property type="match status" value="2"/>
</dbReference>
<dbReference type="InterPro" id="IPR000873">
    <property type="entry name" value="AMP-dep_synth/lig_dom"/>
</dbReference>
<evidence type="ECO:0000313" key="16">
    <source>
        <dbReference type="EMBL" id="JAV11666.1"/>
    </source>
</evidence>
<dbReference type="GO" id="GO:0016405">
    <property type="term" value="F:CoA-ligase activity"/>
    <property type="evidence" value="ECO:0007669"/>
    <property type="project" value="TreeGrafter"/>
</dbReference>
<evidence type="ECO:0000256" key="6">
    <source>
        <dbReference type="ARBA" id="ARBA00022840"/>
    </source>
</evidence>
<evidence type="ECO:0000256" key="12">
    <source>
        <dbReference type="ARBA" id="ARBA00023262"/>
    </source>
</evidence>
<evidence type="ECO:0000256" key="4">
    <source>
        <dbReference type="ARBA" id="ARBA00012532"/>
    </source>
</evidence>
<proteinExistence type="inferred from homology"/>
<evidence type="ECO:0000256" key="11">
    <source>
        <dbReference type="ARBA" id="ARBA00023223"/>
    </source>
</evidence>
<evidence type="ECO:0000256" key="8">
    <source>
        <dbReference type="ARBA" id="ARBA00023002"/>
    </source>
</evidence>
<comment type="subcellular location">
    <subcellularLocation>
        <location evidence="2">Peroxisome</location>
    </subcellularLocation>
</comment>
<keyword evidence="8" id="KW-0560">Oxidoreductase</keyword>
<keyword evidence="12" id="KW-0599">Photoprotein</keyword>
<reference evidence="16" key="1">
    <citation type="submission" date="2016-12" db="EMBL/GenBank/DDBJ databases">
        <title>An insight into the sialome and mialome of the sand fly, Nyssomyia neivai.</title>
        <authorList>
            <person name="Sebastian V."/>
            <person name="Goulart T.M."/>
            <person name="Oliveira W."/>
            <person name="Calvo E."/>
            <person name="Oliveira L.F."/>
            <person name="Pinto M.C."/>
            <person name="Rosselino A.M."/>
            <person name="Ribeiro J.M."/>
        </authorList>
    </citation>
    <scope>NUCLEOTIDE SEQUENCE</scope>
</reference>
<dbReference type="GO" id="GO:0008218">
    <property type="term" value="P:bioluminescence"/>
    <property type="evidence" value="ECO:0007669"/>
    <property type="project" value="UniProtKB-KW"/>
</dbReference>
<keyword evidence="10" id="KW-0576">Peroxisome</keyword>
<dbReference type="EC" id="1.13.12.7" evidence="4"/>
<dbReference type="GO" id="GO:0004497">
    <property type="term" value="F:monooxygenase activity"/>
    <property type="evidence" value="ECO:0007669"/>
    <property type="project" value="UniProtKB-KW"/>
</dbReference>
<keyword evidence="6" id="KW-0547">Nucleotide-binding</keyword>
<dbReference type="FunFam" id="3.30.300.30:FF:000007">
    <property type="entry name" value="4-coumarate--CoA ligase 2"/>
    <property type="match status" value="1"/>
</dbReference>
<dbReference type="InterPro" id="IPR020845">
    <property type="entry name" value="AMP-binding_CS"/>
</dbReference>
<keyword evidence="11" id="KW-0455">Luminescence</keyword>
<keyword evidence="7" id="KW-0460">Magnesium</keyword>
<dbReference type="InterPro" id="IPR025110">
    <property type="entry name" value="AMP-bd_C"/>
</dbReference>